<dbReference type="InterPro" id="IPR004090">
    <property type="entry name" value="Chemotax_Me-accpt_rcpt"/>
</dbReference>
<keyword evidence="5" id="KW-1133">Transmembrane helix</keyword>
<evidence type="ECO:0000256" key="3">
    <source>
        <dbReference type="ARBA" id="ARBA00029447"/>
    </source>
</evidence>
<keyword evidence="5" id="KW-0472">Membrane</keyword>
<dbReference type="GO" id="GO:0016020">
    <property type="term" value="C:membrane"/>
    <property type="evidence" value="ECO:0007669"/>
    <property type="project" value="UniProtKB-SubCell"/>
</dbReference>
<dbReference type="GO" id="GO:0004888">
    <property type="term" value="F:transmembrane signaling receptor activity"/>
    <property type="evidence" value="ECO:0007669"/>
    <property type="project" value="InterPro"/>
</dbReference>
<dbReference type="Gene3D" id="3.30.450.20">
    <property type="entry name" value="PAS domain"/>
    <property type="match status" value="1"/>
</dbReference>
<dbReference type="Pfam" id="PF08269">
    <property type="entry name" value="dCache_2"/>
    <property type="match status" value="1"/>
</dbReference>
<dbReference type="RefSeq" id="WP_124941528.1">
    <property type="nucleotide sequence ID" value="NZ_CP033578.1"/>
</dbReference>
<feature type="domain" description="Methyl-accepting transducer" evidence="6">
    <location>
        <begin position="251"/>
        <end position="487"/>
    </location>
</feature>
<dbReference type="Pfam" id="PF00015">
    <property type="entry name" value="MCPsignal"/>
    <property type="match status" value="1"/>
</dbReference>
<dbReference type="Gene3D" id="1.10.287.950">
    <property type="entry name" value="Methyl-accepting chemotaxis protein"/>
    <property type="match status" value="1"/>
</dbReference>
<dbReference type="AlphaFoldDB" id="A0A3G4VFR1"/>
<evidence type="ECO:0000313" key="8">
    <source>
        <dbReference type="Proteomes" id="UP000279760"/>
    </source>
</evidence>
<dbReference type="GO" id="GO:0006935">
    <property type="term" value="P:chemotaxis"/>
    <property type="evidence" value="ECO:0007669"/>
    <property type="project" value="InterPro"/>
</dbReference>
<reference evidence="7 8" key="1">
    <citation type="submission" date="2018-11" db="EMBL/GenBank/DDBJ databases">
        <title>Complete Genome Sequence of Vbrio mediterranei 117-T6: a Potential Pathogen Bacteria Isolated from the Conchocelis of Pyropia.</title>
        <authorList>
            <person name="Liu Q."/>
        </authorList>
    </citation>
    <scope>NUCLEOTIDE SEQUENCE [LARGE SCALE GENOMIC DNA]</scope>
    <source>
        <strain evidence="7 8">117-T6</strain>
    </source>
</reference>
<dbReference type="Proteomes" id="UP000279760">
    <property type="component" value="Chromosome 2"/>
</dbReference>
<dbReference type="PANTHER" id="PTHR32089">
    <property type="entry name" value="METHYL-ACCEPTING CHEMOTAXIS PROTEIN MCPB"/>
    <property type="match status" value="1"/>
</dbReference>
<dbReference type="GO" id="GO:0007165">
    <property type="term" value="P:signal transduction"/>
    <property type="evidence" value="ECO:0007669"/>
    <property type="project" value="UniProtKB-KW"/>
</dbReference>
<dbReference type="InterPro" id="IPR004089">
    <property type="entry name" value="MCPsignal_dom"/>
</dbReference>
<comment type="similarity">
    <text evidence="3">Belongs to the methyl-accepting chemotaxis (MCP) protein family.</text>
</comment>
<feature type="transmembrane region" description="Helical" evidence="5">
    <location>
        <begin position="6"/>
        <end position="26"/>
    </location>
</feature>
<dbReference type="SUPFAM" id="SSF58104">
    <property type="entry name" value="Methyl-accepting chemotaxis protein (MCP) signaling domain"/>
    <property type="match status" value="1"/>
</dbReference>
<gene>
    <name evidence="7" type="ORF">ECB94_20220</name>
</gene>
<evidence type="ECO:0000313" key="7">
    <source>
        <dbReference type="EMBL" id="AYV23613.1"/>
    </source>
</evidence>
<dbReference type="PANTHER" id="PTHR32089:SF112">
    <property type="entry name" value="LYSOZYME-LIKE PROTEIN-RELATED"/>
    <property type="match status" value="1"/>
</dbReference>
<protein>
    <recommendedName>
        <fullName evidence="6">Methyl-accepting transducer domain-containing protein</fullName>
    </recommendedName>
</protein>
<keyword evidence="5" id="KW-0812">Transmembrane</keyword>
<comment type="subcellular location">
    <subcellularLocation>
        <location evidence="1">Membrane</location>
    </subcellularLocation>
</comment>
<feature type="transmembrane region" description="Helical" evidence="5">
    <location>
        <begin position="172"/>
        <end position="195"/>
    </location>
</feature>
<dbReference type="PROSITE" id="PS50111">
    <property type="entry name" value="CHEMOTAXIS_TRANSDUC_2"/>
    <property type="match status" value="1"/>
</dbReference>
<dbReference type="PRINTS" id="PR00260">
    <property type="entry name" value="CHEMTRNSDUCR"/>
</dbReference>
<name>A0A3G4VFR1_9VIBR</name>
<accession>A0A3G4VFR1</accession>
<evidence type="ECO:0000256" key="5">
    <source>
        <dbReference type="SAM" id="Phobius"/>
    </source>
</evidence>
<evidence type="ECO:0000256" key="1">
    <source>
        <dbReference type="ARBA" id="ARBA00004370"/>
    </source>
</evidence>
<evidence type="ECO:0000259" key="6">
    <source>
        <dbReference type="PROSITE" id="PS50111"/>
    </source>
</evidence>
<keyword evidence="2 4" id="KW-0807">Transducer</keyword>
<dbReference type="SMART" id="SM00283">
    <property type="entry name" value="MA"/>
    <property type="match status" value="1"/>
</dbReference>
<evidence type="ECO:0000256" key="2">
    <source>
        <dbReference type="ARBA" id="ARBA00023224"/>
    </source>
</evidence>
<organism evidence="7 8">
    <name type="scientific">Vibrio mediterranei</name>
    <dbReference type="NCBI Taxonomy" id="689"/>
    <lineage>
        <taxon>Bacteria</taxon>
        <taxon>Pseudomonadati</taxon>
        <taxon>Pseudomonadota</taxon>
        <taxon>Gammaproteobacteria</taxon>
        <taxon>Vibrionales</taxon>
        <taxon>Vibrionaceae</taxon>
        <taxon>Vibrio</taxon>
    </lineage>
</organism>
<dbReference type="EMBL" id="CP033578">
    <property type="protein sequence ID" value="AYV23613.1"/>
    <property type="molecule type" value="Genomic_DNA"/>
</dbReference>
<proteinExistence type="inferred from homology"/>
<evidence type="ECO:0000256" key="4">
    <source>
        <dbReference type="PROSITE-ProRule" id="PRU00284"/>
    </source>
</evidence>
<sequence>MTLIKKGALLLITAMLGIALIVFVSLESIKTSLVETKKHEVASLLSFAKKQASDAILQSRSPKEAEQRVIAALSTYRLGNAYIWANDHNAMARVHVRSEKLGTFQSSYARHVNLLKDKEFNYVVGEVSKPNSSEKVTKVSAITMIPELKWVMGLGIYMDDVEESYQQLVTRLLIYSGGILVVILLIIGLIAHSIYRSVGGEPSVVVSLTKRIADGHLAQFVAQSVPRGSILESVRQMQVSLKRFVDKISSVSVMINQSTDSLDRNVAATTESLGKIRSISDDTLNSMNALELSIEEINIGIDKAQSNSLQSQSLSEEGVAAIQSMEGSVEDIRVSLDGSLHSFGLLAAKYEQITGVVEVIQGIAEQTNLLALNAAIEAARAGDQGRGFAVVADEVRSLAARTSDATVEISKMSEHILSESEHVSNDLRGLIEKISQSEAKSEQVGVIFSQVKQGASDVQSIVADLKQSTKNELAISEQVYLSIEQLLKVQEANLNRIEQFSSSSIELKRLSDNLQSNSHGFEKERIAAR</sequence>
<dbReference type="InterPro" id="IPR004010">
    <property type="entry name" value="Double_Cache_2"/>
</dbReference>